<dbReference type="SUPFAM" id="SSF46689">
    <property type="entry name" value="Homeodomain-like"/>
    <property type="match status" value="1"/>
</dbReference>
<dbReference type="InterPro" id="IPR009057">
    <property type="entry name" value="Homeodomain-like_sf"/>
</dbReference>
<dbReference type="Proteomes" id="UP001364890">
    <property type="component" value="Unassembled WGS sequence"/>
</dbReference>
<accession>A0ABU8FDC1</accession>
<evidence type="ECO:0000256" key="1">
    <source>
        <dbReference type="SAM" id="Coils"/>
    </source>
</evidence>
<evidence type="ECO:0000313" key="2">
    <source>
        <dbReference type="EMBL" id="MEI4772031.1"/>
    </source>
</evidence>
<organism evidence="2 3">
    <name type="scientific">Psychrobacillus mangrovi</name>
    <dbReference type="NCBI Taxonomy" id="3117745"/>
    <lineage>
        <taxon>Bacteria</taxon>
        <taxon>Bacillati</taxon>
        <taxon>Bacillota</taxon>
        <taxon>Bacilli</taxon>
        <taxon>Bacillales</taxon>
        <taxon>Bacillaceae</taxon>
        <taxon>Psychrobacillus</taxon>
    </lineage>
</organism>
<protein>
    <submittedName>
        <fullName evidence="2">Transposase</fullName>
    </submittedName>
</protein>
<keyword evidence="3" id="KW-1185">Reference proteome</keyword>
<evidence type="ECO:0000313" key="3">
    <source>
        <dbReference type="Proteomes" id="UP001364890"/>
    </source>
</evidence>
<sequence>MAVLSREMREYLVKLVVEDGRKASELAYEYGVKPERIRDWVRVYKQKQALLSDGELSSSMELKRRIAELEKNEKELKEENEILKKAMHVFAKNHT</sequence>
<dbReference type="EMBL" id="JBAWSY010000048">
    <property type="protein sequence ID" value="MEI4772031.1"/>
    <property type="molecule type" value="Genomic_DNA"/>
</dbReference>
<comment type="caution">
    <text evidence="2">The sequence shown here is derived from an EMBL/GenBank/DDBJ whole genome shotgun (WGS) entry which is preliminary data.</text>
</comment>
<feature type="coiled-coil region" evidence="1">
    <location>
        <begin position="59"/>
        <end position="89"/>
    </location>
</feature>
<reference evidence="2 3" key="1">
    <citation type="submission" date="2024-01" db="EMBL/GenBank/DDBJ databases">
        <title>Seven novel Bacillus-like species.</title>
        <authorList>
            <person name="Liu G."/>
        </authorList>
    </citation>
    <scope>NUCLEOTIDE SEQUENCE [LARGE SCALE GENOMIC DNA]</scope>
    <source>
        <strain evidence="2 3">FJAT-51614</strain>
    </source>
</reference>
<gene>
    <name evidence="2" type="ORF">WAX74_20775</name>
</gene>
<name>A0ABU8FDC1_9BACI</name>
<keyword evidence="1" id="KW-0175">Coiled coil</keyword>
<dbReference type="Gene3D" id="1.10.10.60">
    <property type="entry name" value="Homeodomain-like"/>
    <property type="match status" value="1"/>
</dbReference>
<proteinExistence type="predicted"/>
<dbReference type="InterPro" id="IPR002514">
    <property type="entry name" value="Transposase_8"/>
</dbReference>
<dbReference type="Pfam" id="PF01527">
    <property type="entry name" value="HTH_Tnp_1"/>
    <property type="match status" value="1"/>
</dbReference>